<dbReference type="PROSITE" id="PS51257">
    <property type="entry name" value="PROKAR_LIPOPROTEIN"/>
    <property type="match status" value="1"/>
</dbReference>
<feature type="domain" description="Nudix hydrolase" evidence="3">
    <location>
        <begin position="35"/>
        <end position="152"/>
    </location>
</feature>
<dbReference type="PROSITE" id="PS00893">
    <property type="entry name" value="NUDIX_BOX"/>
    <property type="match status" value="1"/>
</dbReference>
<sequence length="163" mass="17385">MSQWLRPLAAALCCSLLASCQYGRPPPCPVPGPGDLAPSAGCLLLSADGMLVVENWKGKLSPPGGLTNQGESAQCAAHRETWEESGLDVIPGELLATFDTGFNLYRCAMAPGAGELAPHAMTEVRRAYWLPLSDFGAARWRYEGQGEQLQALIQSSEPAQVSR</sequence>
<accession>A0A5C8ZWU0</accession>
<keyword evidence="2 4" id="KW-0378">Hydrolase</keyword>
<proteinExistence type="predicted"/>
<keyword evidence="5" id="KW-1185">Reference proteome</keyword>
<dbReference type="PROSITE" id="PS51462">
    <property type="entry name" value="NUDIX"/>
    <property type="match status" value="1"/>
</dbReference>
<evidence type="ECO:0000256" key="1">
    <source>
        <dbReference type="ARBA" id="ARBA00001946"/>
    </source>
</evidence>
<dbReference type="InterPro" id="IPR000086">
    <property type="entry name" value="NUDIX_hydrolase_dom"/>
</dbReference>
<dbReference type="InterPro" id="IPR015797">
    <property type="entry name" value="NUDIX_hydrolase-like_dom_sf"/>
</dbReference>
<dbReference type="AlphaFoldDB" id="A0A5C8ZWU0"/>
<comment type="cofactor">
    <cofactor evidence="1">
        <name>Mg(2+)</name>
        <dbReference type="ChEBI" id="CHEBI:18420"/>
    </cofactor>
</comment>
<dbReference type="Pfam" id="PF00293">
    <property type="entry name" value="NUDIX"/>
    <property type="match status" value="1"/>
</dbReference>
<dbReference type="EMBL" id="VRZA01000005">
    <property type="protein sequence ID" value="TXS92082.1"/>
    <property type="molecule type" value="Genomic_DNA"/>
</dbReference>
<dbReference type="InterPro" id="IPR020084">
    <property type="entry name" value="NUDIX_hydrolase_CS"/>
</dbReference>
<dbReference type="GO" id="GO:0016787">
    <property type="term" value="F:hydrolase activity"/>
    <property type="evidence" value="ECO:0007669"/>
    <property type="project" value="UniProtKB-KW"/>
</dbReference>
<evidence type="ECO:0000259" key="3">
    <source>
        <dbReference type="PROSITE" id="PS51462"/>
    </source>
</evidence>
<reference evidence="4 5" key="1">
    <citation type="submission" date="2019-08" db="EMBL/GenBank/DDBJ databases">
        <title>Parahaliea maris sp. nov., isolated from the surface seawater.</title>
        <authorList>
            <person name="Liu Y."/>
        </authorList>
    </citation>
    <scope>NUCLEOTIDE SEQUENCE [LARGE SCALE GENOMIC DNA]</scope>
    <source>
        <strain evidence="4 5">HSLHS9</strain>
    </source>
</reference>
<dbReference type="SUPFAM" id="SSF55811">
    <property type="entry name" value="Nudix"/>
    <property type="match status" value="1"/>
</dbReference>
<dbReference type="CDD" id="cd02883">
    <property type="entry name" value="NUDIX_Hydrolase"/>
    <property type="match status" value="1"/>
</dbReference>
<comment type="caution">
    <text evidence="4">The sequence shown here is derived from an EMBL/GenBank/DDBJ whole genome shotgun (WGS) entry which is preliminary data.</text>
</comment>
<dbReference type="RefSeq" id="WP_148069321.1">
    <property type="nucleotide sequence ID" value="NZ_VRZA01000005.1"/>
</dbReference>
<gene>
    <name evidence="4" type="ORF">FV139_15260</name>
</gene>
<protein>
    <submittedName>
        <fullName evidence="4">NUDIX hydrolase</fullName>
    </submittedName>
</protein>
<dbReference type="Proteomes" id="UP000321039">
    <property type="component" value="Unassembled WGS sequence"/>
</dbReference>
<evidence type="ECO:0000313" key="5">
    <source>
        <dbReference type="Proteomes" id="UP000321039"/>
    </source>
</evidence>
<evidence type="ECO:0000256" key="2">
    <source>
        <dbReference type="ARBA" id="ARBA00022801"/>
    </source>
</evidence>
<evidence type="ECO:0000313" key="4">
    <source>
        <dbReference type="EMBL" id="TXS92082.1"/>
    </source>
</evidence>
<dbReference type="Gene3D" id="3.90.79.10">
    <property type="entry name" value="Nucleoside Triphosphate Pyrophosphohydrolase"/>
    <property type="match status" value="1"/>
</dbReference>
<name>A0A5C8ZWU0_9GAMM</name>
<organism evidence="4 5">
    <name type="scientific">Parahaliea maris</name>
    <dbReference type="NCBI Taxonomy" id="2716870"/>
    <lineage>
        <taxon>Bacteria</taxon>
        <taxon>Pseudomonadati</taxon>
        <taxon>Pseudomonadota</taxon>
        <taxon>Gammaproteobacteria</taxon>
        <taxon>Cellvibrionales</taxon>
        <taxon>Halieaceae</taxon>
        <taxon>Parahaliea</taxon>
    </lineage>
</organism>